<reference evidence="2 3" key="1">
    <citation type="submission" date="2015-03" db="EMBL/GenBank/DDBJ databases">
        <authorList>
            <person name="Murphy D."/>
        </authorList>
    </citation>
    <scope>NUCLEOTIDE SEQUENCE [LARGE SCALE GENOMIC DNA]</scope>
    <source>
        <strain evidence="2 3">PAP088</strain>
    </source>
</reference>
<evidence type="ECO:0000313" key="2">
    <source>
        <dbReference type="EMBL" id="CPV67064.1"/>
    </source>
</evidence>
<accession>A0A0U0ZRR4</accession>
<dbReference type="EMBL" id="CSWP01000009">
    <property type="protein sequence ID" value="CPV67064.1"/>
    <property type="molecule type" value="Genomic_DNA"/>
</dbReference>
<feature type="compositionally biased region" description="Basic and acidic residues" evidence="1">
    <location>
        <begin position="96"/>
        <end position="114"/>
    </location>
</feature>
<feature type="region of interest" description="Disordered" evidence="1">
    <location>
        <begin position="96"/>
        <end position="124"/>
    </location>
</feature>
<dbReference type="RefSeq" id="WP_052619165.1">
    <property type="nucleotide sequence ID" value="NZ_CSWP01000009.1"/>
</dbReference>
<protein>
    <submittedName>
        <fullName evidence="2">Uncharacterized protein</fullName>
    </submittedName>
</protein>
<evidence type="ECO:0000256" key="1">
    <source>
        <dbReference type="SAM" id="MobiDB-lite"/>
    </source>
</evidence>
<dbReference type="AlphaFoldDB" id="A0A0U0ZRR4"/>
<gene>
    <name evidence="2" type="ORF">ERS075579_04143</name>
</gene>
<dbReference type="Proteomes" id="UP000045782">
    <property type="component" value="Unassembled WGS sequence"/>
</dbReference>
<evidence type="ECO:0000313" key="3">
    <source>
        <dbReference type="Proteomes" id="UP000045782"/>
    </source>
</evidence>
<sequence>MTGTPDAGEHADDGAPLLQTSVIVTDGYCSYGATVVARGTGWFIAEEDRIAVVAGEADASVHYERRTGGAIAAFTRWNDGRWIRCGDRSGIVEAKIEGGRGSGEELSRDNKRGPAEISSTQAYT</sequence>
<organism evidence="2 3">
    <name type="scientific">Mycobacteroides abscessus</name>
    <dbReference type="NCBI Taxonomy" id="36809"/>
    <lineage>
        <taxon>Bacteria</taxon>
        <taxon>Bacillati</taxon>
        <taxon>Actinomycetota</taxon>
        <taxon>Actinomycetes</taxon>
        <taxon>Mycobacteriales</taxon>
        <taxon>Mycobacteriaceae</taxon>
        <taxon>Mycobacteroides</taxon>
    </lineage>
</organism>
<name>A0A0U0ZRR4_9MYCO</name>
<proteinExistence type="predicted"/>